<feature type="binding site" evidence="1">
    <location>
        <position position="76"/>
    </location>
    <ligand>
        <name>a divalent metal cation</name>
        <dbReference type="ChEBI" id="CHEBI:60240"/>
        <label>1</label>
    </ligand>
</feature>
<dbReference type="EMBL" id="UGYW01000002">
    <property type="protein sequence ID" value="SUJ28368.1"/>
    <property type="molecule type" value="Genomic_DNA"/>
</dbReference>
<sequence length="219" mass="24251">MSAVYIDIHTHKSETVTSGSAICQIRSIALNNGETVSSAFTTAGLHPWYLNDGGSESALAQLRTLLDNGKLLGIGECGIDKVIQTDVNLQKDVFAAQVKLATQYDKPLIIHCVRAFEEVIQTLSSQLFQGKVIFHGYQKNEIMAKQMISKGYYLSFGKAVLNGSMDKVLTETPVARIFLETDNSPVDIDEIYAYVAGVKQIELTKFKAYIMQNYHSVFE</sequence>
<proteinExistence type="predicted"/>
<feature type="binding site" evidence="1">
    <location>
        <position position="182"/>
    </location>
    <ligand>
        <name>a divalent metal cation</name>
        <dbReference type="ChEBI" id="CHEBI:60240"/>
        <label>1</label>
    </ligand>
</feature>
<evidence type="ECO:0000313" key="3">
    <source>
        <dbReference type="Proteomes" id="UP000254893"/>
    </source>
</evidence>
<dbReference type="InterPro" id="IPR001130">
    <property type="entry name" value="TatD-like"/>
</dbReference>
<accession>A0A380CVA9</accession>
<protein>
    <submittedName>
        <fullName evidence="2">Uncharacterized deoxyribonuclease YjjV</fullName>
        <ecNumber evidence="2">3.1.21.-</ecNumber>
    </submittedName>
</protein>
<dbReference type="EC" id="3.1.21.-" evidence="2"/>
<feature type="binding site" evidence="1">
    <location>
        <position position="135"/>
    </location>
    <ligand>
        <name>a divalent metal cation</name>
        <dbReference type="ChEBI" id="CHEBI:60240"/>
        <label>2</label>
    </ligand>
</feature>
<dbReference type="Pfam" id="PF01026">
    <property type="entry name" value="TatD_DNase"/>
    <property type="match status" value="1"/>
</dbReference>
<dbReference type="Proteomes" id="UP000254893">
    <property type="component" value="Unassembled WGS sequence"/>
</dbReference>
<dbReference type="Gene3D" id="3.20.20.140">
    <property type="entry name" value="Metal-dependent hydrolases"/>
    <property type="match status" value="1"/>
</dbReference>
<dbReference type="InterPro" id="IPR032466">
    <property type="entry name" value="Metal_Hydrolase"/>
</dbReference>
<evidence type="ECO:0000256" key="1">
    <source>
        <dbReference type="PIRSR" id="PIRSR005902-1"/>
    </source>
</evidence>
<name>A0A380CVA9_SPHSI</name>
<organism evidence="2 3">
    <name type="scientific">Sphingobacterium spiritivorum</name>
    <name type="common">Flavobacterium spiritivorum</name>
    <dbReference type="NCBI Taxonomy" id="258"/>
    <lineage>
        <taxon>Bacteria</taxon>
        <taxon>Pseudomonadati</taxon>
        <taxon>Bacteroidota</taxon>
        <taxon>Sphingobacteriia</taxon>
        <taxon>Sphingobacteriales</taxon>
        <taxon>Sphingobacteriaceae</taxon>
        <taxon>Sphingobacterium</taxon>
    </lineage>
</organism>
<evidence type="ECO:0000313" key="2">
    <source>
        <dbReference type="EMBL" id="SUJ28368.1"/>
    </source>
</evidence>
<keyword evidence="1" id="KW-0479">Metal-binding</keyword>
<dbReference type="SUPFAM" id="SSF51556">
    <property type="entry name" value="Metallo-dependent hydrolases"/>
    <property type="match status" value="1"/>
</dbReference>
<dbReference type="PANTHER" id="PTHR46124:SF2">
    <property type="entry name" value="D-AMINOACYL-TRNA DEACYLASE"/>
    <property type="match status" value="1"/>
</dbReference>
<keyword evidence="2" id="KW-0378">Hydrolase</keyword>
<gene>
    <name evidence="2" type="primary">yjjV</name>
    <name evidence="2" type="ORF">NCTC11388_04303</name>
</gene>
<dbReference type="GO" id="GO:0046872">
    <property type="term" value="F:metal ion binding"/>
    <property type="evidence" value="ECO:0007669"/>
    <property type="project" value="UniProtKB-KW"/>
</dbReference>
<dbReference type="GO" id="GO:0016788">
    <property type="term" value="F:hydrolase activity, acting on ester bonds"/>
    <property type="evidence" value="ECO:0007669"/>
    <property type="project" value="InterPro"/>
</dbReference>
<dbReference type="PANTHER" id="PTHR46124">
    <property type="entry name" value="D-AMINOACYL-TRNA DEACYLASE"/>
    <property type="match status" value="1"/>
</dbReference>
<dbReference type="AlphaFoldDB" id="A0A380CVA9"/>
<feature type="binding site" evidence="1">
    <location>
        <position position="111"/>
    </location>
    <ligand>
        <name>a divalent metal cation</name>
        <dbReference type="ChEBI" id="CHEBI:60240"/>
        <label>2</label>
    </ligand>
</feature>
<dbReference type="RefSeq" id="WP_115171579.1">
    <property type="nucleotide sequence ID" value="NZ_UGYW01000002.1"/>
</dbReference>
<reference evidence="2 3" key="1">
    <citation type="submission" date="2018-06" db="EMBL/GenBank/DDBJ databases">
        <authorList>
            <consortium name="Pathogen Informatics"/>
            <person name="Doyle S."/>
        </authorList>
    </citation>
    <scope>NUCLEOTIDE SEQUENCE [LARGE SCALE GENOMIC DNA]</scope>
    <source>
        <strain evidence="2 3">NCTC11388</strain>
    </source>
</reference>
<dbReference type="PIRSF" id="PIRSF005902">
    <property type="entry name" value="DNase_TatD"/>
    <property type="match status" value="1"/>
</dbReference>